<dbReference type="Proteomes" id="UP000199029">
    <property type="component" value="Unassembled WGS sequence"/>
</dbReference>
<organism evidence="1 2">
    <name type="scientific">Hymenobacter arizonensis</name>
    <name type="common">Siccationidurans arizonensis</name>
    <dbReference type="NCBI Taxonomy" id="1227077"/>
    <lineage>
        <taxon>Bacteria</taxon>
        <taxon>Pseudomonadati</taxon>
        <taxon>Bacteroidota</taxon>
        <taxon>Cytophagia</taxon>
        <taxon>Cytophagales</taxon>
        <taxon>Hymenobacteraceae</taxon>
        <taxon>Hymenobacter</taxon>
    </lineage>
</organism>
<dbReference type="Gene3D" id="3.40.50.300">
    <property type="entry name" value="P-loop containing nucleotide triphosphate hydrolases"/>
    <property type="match status" value="1"/>
</dbReference>
<dbReference type="OrthoDB" id="856045at2"/>
<sequence length="1076" mass="123501">MATSFSPSVNIVRDEAQQLFYIPTQNAQAIFGQIINNYLSGIHCFNIVGAYGTGKSAFLWAFQQTLTKRNEFFRVEAGFKNIKSFRFEHFIGEYASLKQTLAQHFVADGTTDTPSATVIEAIDQEYQALAKKKFALVLIIDEFGKFLEYAAKENPEEELYFIQQLAEYINDADKDILLLTTVHQDVSAYAIGLGRAQRQEWEKVKGRLKELTFNEPVEQLLYLAAQQLSANKVSVPALAENQRLFESIKAAHAFPLRDYGTEEMQQQVWPLDLLSAGVLVQALQRYGQNERSLFSFLRSNDYLGIEQHAAQGTYYSVSHVYDYLSYHFYSLLTSRFNSNFSQWASLKSTLDQLEKHFDDEVALSDARQLVKTIGLLSIFSPAGAEISPELLETYAQISLGLRTAAPTLKKLQLHKLIRLVPHKKSFILFEGTDLDIELAIDEAGGLVEQVTDVATRLREFFTFPYIAAKQVSYEVGTPRVFEVRMTDDVLLEEPVGEIDGFVNLIFSDGITIDKLRQTVGDRRDAVLYGIYRKSGEIKRLIREIDKIRKVREENLNDKVAVRELNGILDHQVALLNHYVLDSLYQADGNIIWFYNGAASTAFNSRRSFNRCLSAIAREVYAATPTYRSELVNRTKLSTPILTARKNFIRALFDKWQYEDLDFPVKNFPPEKTIYLSLLQDTGMHGRFNGEYALMPPAAPTFQKLWEACDAFLQESQEGKRKVSELMNRLLRKPFKLKQGLVDFWVPVFLFMRRHEFALYGEQDKYIPDLNADVVDLFSKSPGLYAVKAFELLPEKLALFNEYRELLQLEPAEQLSNKTFIESIKPFLTFYKQLPPYAQRTRNLPAIAVRLRESIVTAKDPEAAFFETFPRALGFTLAALQHDTATREKYVLTLQHHIGLIRQAYSALLLRLEQAISSHIMGKTADFEQYQQALQERFRSLEPHQLPKELLIFRERLMSKLDDREAWLNSMANALLSKSLKDFDDTDERIFQDRFQQRIHELDNMCELAKTVIDPEAEDILRVGISTFGNKERARVIRRPKQTSPEEKELESKIRGLLEGDKPRSLAILARLLQEHL</sequence>
<dbReference type="AlphaFoldDB" id="A0A1I5Z7Y0"/>
<dbReference type="SUPFAM" id="SSF52540">
    <property type="entry name" value="P-loop containing nucleoside triphosphate hydrolases"/>
    <property type="match status" value="1"/>
</dbReference>
<evidence type="ECO:0008006" key="3">
    <source>
        <dbReference type="Google" id="ProtNLM"/>
    </source>
</evidence>
<protein>
    <recommendedName>
        <fullName evidence="3">ATP-binding protein</fullName>
    </recommendedName>
</protein>
<dbReference type="RefSeq" id="WP_092674245.1">
    <property type="nucleotide sequence ID" value="NZ_FOXS01000003.1"/>
</dbReference>
<reference evidence="2" key="1">
    <citation type="submission" date="2016-10" db="EMBL/GenBank/DDBJ databases">
        <authorList>
            <person name="Varghese N."/>
            <person name="Submissions S."/>
        </authorList>
    </citation>
    <scope>NUCLEOTIDE SEQUENCE [LARGE SCALE GENOMIC DNA]</scope>
    <source>
        <strain evidence="2">OR362-8,ATCC BAA-1266,JCM 13504</strain>
    </source>
</reference>
<dbReference type="InterPro" id="IPR027417">
    <property type="entry name" value="P-loop_NTPase"/>
</dbReference>
<proteinExistence type="predicted"/>
<keyword evidence="2" id="KW-1185">Reference proteome</keyword>
<gene>
    <name evidence="1" type="ORF">SAMN04515668_2796</name>
</gene>
<dbReference type="STRING" id="1227077.SAMN04515668_2796"/>
<evidence type="ECO:0000313" key="2">
    <source>
        <dbReference type="Proteomes" id="UP000199029"/>
    </source>
</evidence>
<dbReference type="EMBL" id="FOXS01000003">
    <property type="protein sequence ID" value="SFQ52564.1"/>
    <property type="molecule type" value="Genomic_DNA"/>
</dbReference>
<name>A0A1I5Z7Y0_HYMAR</name>
<evidence type="ECO:0000313" key="1">
    <source>
        <dbReference type="EMBL" id="SFQ52564.1"/>
    </source>
</evidence>
<accession>A0A1I5Z7Y0</accession>